<dbReference type="GO" id="GO:0004038">
    <property type="term" value="F:allantoinase activity"/>
    <property type="evidence" value="ECO:0007669"/>
    <property type="project" value="TreeGrafter"/>
</dbReference>
<dbReference type="SUPFAM" id="SSF51338">
    <property type="entry name" value="Composite domain of metallo-dependent hydrolases"/>
    <property type="match status" value="1"/>
</dbReference>
<dbReference type="SUPFAM" id="SSF51556">
    <property type="entry name" value="Metallo-dependent hydrolases"/>
    <property type="match status" value="1"/>
</dbReference>
<dbReference type="Proteomes" id="UP000509448">
    <property type="component" value="Chromosome"/>
</dbReference>
<dbReference type="GeneID" id="55585141"/>
<dbReference type="InterPro" id="IPR011059">
    <property type="entry name" value="Metal-dep_hydrolase_composite"/>
</dbReference>
<gene>
    <name evidence="5" type="ORF">NAS2_1327</name>
</gene>
<dbReference type="Gene3D" id="3.20.20.140">
    <property type="entry name" value="Metal-dependent hydrolases"/>
    <property type="match status" value="1"/>
</dbReference>
<name>A0A4P2VPA0_9ARCH</name>
<evidence type="ECO:0000256" key="2">
    <source>
        <dbReference type="ARBA" id="ARBA00022723"/>
    </source>
</evidence>
<dbReference type="Gene3D" id="2.30.40.10">
    <property type="entry name" value="Urease, subunit C, domain 1"/>
    <property type="match status" value="1"/>
</dbReference>
<keyword evidence="2" id="KW-0479">Metal-binding</keyword>
<dbReference type="Pfam" id="PF01979">
    <property type="entry name" value="Amidohydro_1"/>
    <property type="match status" value="1"/>
</dbReference>
<dbReference type="InterPro" id="IPR032466">
    <property type="entry name" value="Metal_Hydrolase"/>
</dbReference>
<keyword evidence="3 5" id="KW-0378">Hydrolase</keyword>
<dbReference type="RefSeq" id="WP_174448925.1">
    <property type="nucleotide sequence ID" value="NZ_AP018732.1"/>
</dbReference>
<comment type="cofactor">
    <cofactor evidence="1">
        <name>Zn(2+)</name>
        <dbReference type="ChEBI" id="CHEBI:29105"/>
    </cofactor>
</comment>
<evidence type="ECO:0000313" key="5">
    <source>
        <dbReference type="EMBL" id="BBE42715.1"/>
    </source>
</evidence>
<sequence length="447" mass="47245">MGELLVRGGRVVTGQGILEADVLVRDGLVAALGHGIVADGAEVLDATGMLVLPGAVDEHVHSREPGMTGKEDFSTMTRAAAAGGVTTVADMPNTVPPVDSAGRVADKGRDVASRAYVDYALFAALTDSNVAALEEIVGSGAIGFKAYMGPTTGGIGPPSDWSVLSALRFSRATGVPVFFHAENGPLIDGFSRELRDAGRSDPAAHSEARPPVSEEVEVARIARLAAAVGGGVRAHIAHVSTAGTLRILEENREFLSAEVCPHHLLFTVEDYAARGLTIKVNPPVRTAEHRDALWRGVRSGLISTLGSDHAPHAPEDKKGDVWGAASGIPGVQTILPFALDSALRGLMRVEDVPRLLSENPARILGIYPRKGALVPGADADLAVVDPRGRWVVREEDLFYKHPEVSPYIGMEFRGRIVYTVLRGEVIYRDGEIGGRPGGRWVTRGGAL</sequence>
<dbReference type="InterPro" id="IPR006680">
    <property type="entry name" value="Amidohydro-rel"/>
</dbReference>
<dbReference type="NCBIfam" id="TIGR00857">
    <property type="entry name" value="pyrC_multi"/>
    <property type="match status" value="1"/>
</dbReference>
<evidence type="ECO:0000313" key="6">
    <source>
        <dbReference type="Proteomes" id="UP000509448"/>
    </source>
</evidence>
<reference evidence="5 6" key="1">
    <citation type="journal article" date="2019" name="ISME J.">
        <title>Isolation and characterization of a thermophilic sulfur- and iron-reducing thaumarchaeote from a terrestrial acidic hot spring.</title>
        <authorList>
            <person name="Kato S."/>
            <person name="Itoh T."/>
            <person name="Yuki M."/>
            <person name="Nagamori M."/>
            <person name="Ohnishi M."/>
            <person name="Uematsu K."/>
            <person name="Suzuki K."/>
            <person name="Takashina T."/>
            <person name="Ohkuma M."/>
        </authorList>
    </citation>
    <scope>NUCLEOTIDE SEQUENCE [LARGE SCALE GENOMIC DNA]</scope>
    <source>
        <strain evidence="5 6">NAS-02</strain>
    </source>
</reference>
<feature type="domain" description="Amidohydrolase-related" evidence="4">
    <location>
        <begin position="50"/>
        <end position="425"/>
    </location>
</feature>
<dbReference type="PANTHER" id="PTHR43668">
    <property type="entry name" value="ALLANTOINASE"/>
    <property type="match status" value="1"/>
</dbReference>
<dbReference type="GO" id="GO:0005737">
    <property type="term" value="C:cytoplasm"/>
    <property type="evidence" value="ECO:0007669"/>
    <property type="project" value="TreeGrafter"/>
</dbReference>
<dbReference type="GO" id="GO:0004151">
    <property type="term" value="F:dihydroorotase activity"/>
    <property type="evidence" value="ECO:0007669"/>
    <property type="project" value="UniProtKB-EC"/>
</dbReference>
<keyword evidence="6" id="KW-1185">Reference proteome</keyword>
<proteinExistence type="predicted"/>
<dbReference type="InterPro" id="IPR050138">
    <property type="entry name" value="DHOase/Allantoinase_Hydrolase"/>
</dbReference>
<evidence type="ECO:0000256" key="3">
    <source>
        <dbReference type="ARBA" id="ARBA00022801"/>
    </source>
</evidence>
<dbReference type="GO" id="GO:0006145">
    <property type="term" value="P:purine nucleobase catabolic process"/>
    <property type="evidence" value="ECO:0007669"/>
    <property type="project" value="TreeGrafter"/>
</dbReference>
<organism evidence="5 6">
    <name type="scientific">Conexivisphaera calida</name>
    <dbReference type="NCBI Taxonomy" id="1874277"/>
    <lineage>
        <taxon>Archaea</taxon>
        <taxon>Nitrososphaerota</taxon>
        <taxon>Conexivisphaeria</taxon>
        <taxon>Conexivisphaerales</taxon>
        <taxon>Conexivisphaeraceae</taxon>
        <taxon>Conexivisphaera</taxon>
    </lineage>
</organism>
<dbReference type="OrthoDB" id="8791at2157"/>
<protein>
    <submittedName>
        <fullName evidence="5">Dihydroorotase</fullName>
        <ecNumber evidence="5">3.5.2.3</ecNumber>
    </submittedName>
</protein>
<evidence type="ECO:0000259" key="4">
    <source>
        <dbReference type="Pfam" id="PF01979"/>
    </source>
</evidence>
<dbReference type="AlphaFoldDB" id="A0A4P2VPA0"/>
<dbReference type="EMBL" id="AP018732">
    <property type="protein sequence ID" value="BBE42715.1"/>
    <property type="molecule type" value="Genomic_DNA"/>
</dbReference>
<dbReference type="GO" id="GO:0046872">
    <property type="term" value="F:metal ion binding"/>
    <property type="evidence" value="ECO:0007669"/>
    <property type="project" value="UniProtKB-KW"/>
</dbReference>
<dbReference type="EC" id="3.5.2.3" evidence="5"/>
<dbReference type="InterPro" id="IPR002195">
    <property type="entry name" value="Dihydroorotase_CS"/>
</dbReference>
<dbReference type="PROSITE" id="PS00483">
    <property type="entry name" value="DIHYDROOROTASE_2"/>
    <property type="match status" value="1"/>
</dbReference>
<accession>A0A4P2VPA0</accession>
<dbReference type="PANTHER" id="PTHR43668:SF2">
    <property type="entry name" value="ALLANTOINASE"/>
    <property type="match status" value="1"/>
</dbReference>
<evidence type="ECO:0000256" key="1">
    <source>
        <dbReference type="ARBA" id="ARBA00001947"/>
    </source>
</evidence>
<dbReference type="KEGG" id="ccai:NAS2_1327"/>